<dbReference type="PROSITE" id="PS00108">
    <property type="entry name" value="PROTEIN_KINASE_ST"/>
    <property type="match status" value="1"/>
</dbReference>
<dbReference type="Gene3D" id="1.10.510.10">
    <property type="entry name" value="Transferase(Phosphotransferase) domain 1"/>
    <property type="match status" value="1"/>
</dbReference>
<feature type="binding site" evidence="6">
    <location>
        <position position="316"/>
    </location>
    <ligand>
        <name>ATP</name>
        <dbReference type="ChEBI" id="CHEBI:30616"/>
    </ligand>
</feature>
<comment type="subcellular location">
    <subcellularLocation>
        <location evidence="1">Membrane</location>
        <topology evidence="1">Single-pass membrane protein</topology>
    </subcellularLocation>
</comment>
<dbReference type="InterPro" id="IPR017441">
    <property type="entry name" value="Protein_kinase_ATP_BS"/>
</dbReference>
<organism evidence="9 10">
    <name type="scientific">Neorhodopirellula pilleata</name>
    <dbReference type="NCBI Taxonomy" id="2714738"/>
    <lineage>
        <taxon>Bacteria</taxon>
        <taxon>Pseudomonadati</taxon>
        <taxon>Planctomycetota</taxon>
        <taxon>Planctomycetia</taxon>
        <taxon>Pirellulales</taxon>
        <taxon>Pirellulaceae</taxon>
        <taxon>Neorhodopirellula</taxon>
    </lineage>
</organism>
<evidence type="ECO:0000256" key="2">
    <source>
        <dbReference type="ARBA" id="ARBA00022679"/>
    </source>
</evidence>
<dbReference type="InterPro" id="IPR011009">
    <property type="entry name" value="Kinase-like_dom_sf"/>
</dbReference>
<feature type="domain" description="Protein kinase" evidence="7">
    <location>
        <begin position="287"/>
        <end position="581"/>
    </location>
</feature>
<dbReference type="Gene3D" id="3.30.70.1230">
    <property type="entry name" value="Nucleotide cyclase"/>
    <property type="match status" value="1"/>
</dbReference>
<keyword evidence="3 6" id="KW-0547">Nucleotide-binding</keyword>
<keyword evidence="5 6" id="KW-0067">ATP-binding</keyword>
<evidence type="ECO:0000256" key="6">
    <source>
        <dbReference type="PROSITE-ProRule" id="PRU10141"/>
    </source>
</evidence>
<dbReference type="SMART" id="SM00220">
    <property type="entry name" value="S_TKc"/>
    <property type="match status" value="1"/>
</dbReference>
<dbReference type="GO" id="GO:0009190">
    <property type="term" value="P:cyclic nucleotide biosynthetic process"/>
    <property type="evidence" value="ECO:0007669"/>
    <property type="project" value="InterPro"/>
</dbReference>
<dbReference type="SUPFAM" id="SSF55961">
    <property type="entry name" value="Bet v1-like"/>
    <property type="match status" value="1"/>
</dbReference>
<proteinExistence type="predicted"/>
<reference evidence="9 10" key="1">
    <citation type="submission" date="2019-02" db="EMBL/GenBank/DDBJ databases">
        <title>Deep-cultivation of Planctomycetes and their phenomic and genomic characterization uncovers novel biology.</title>
        <authorList>
            <person name="Wiegand S."/>
            <person name="Jogler M."/>
            <person name="Boedeker C."/>
            <person name="Pinto D."/>
            <person name="Vollmers J."/>
            <person name="Rivas-Marin E."/>
            <person name="Kohn T."/>
            <person name="Peeters S.H."/>
            <person name="Heuer A."/>
            <person name="Rast P."/>
            <person name="Oberbeckmann S."/>
            <person name="Bunk B."/>
            <person name="Jeske O."/>
            <person name="Meyerdierks A."/>
            <person name="Storesund J.E."/>
            <person name="Kallscheuer N."/>
            <person name="Luecker S."/>
            <person name="Lage O.M."/>
            <person name="Pohl T."/>
            <person name="Merkel B.J."/>
            <person name="Hornburger P."/>
            <person name="Mueller R.-W."/>
            <person name="Bruemmer F."/>
            <person name="Labrenz M."/>
            <person name="Spormann A.M."/>
            <person name="Op Den Camp H."/>
            <person name="Overmann J."/>
            <person name="Amann R."/>
            <person name="Jetten M.S.M."/>
            <person name="Mascher T."/>
            <person name="Medema M.H."/>
            <person name="Devos D.P."/>
            <person name="Kaster A.-K."/>
            <person name="Ovreas L."/>
            <person name="Rohde M."/>
            <person name="Galperin M.Y."/>
            <person name="Jogler C."/>
        </authorList>
    </citation>
    <scope>NUCLEOTIDE SEQUENCE [LARGE SCALE GENOMIC DNA]</scope>
    <source>
        <strain evidence="9 10">Pla100</strain>
    </source>
</reference>
<dbReference type="CDD" id="cd14014">
    <property type="entry name" value="STKc_PknB_like"/>
    <property type="match status" value="1"/>
</dbReference>
<accession>A0A5C6ARM7</accession>
<comment type="caution">
    <text evidence="9">The sequence shown here is derived from an EMBL/GenBank/DDBJ whole genome shotgun (WGS) entry which is preliminary data.</text>
</comment>
<dbReference type="PROSITE" id="PS00107">
    <property type="entry name" value="PROTEIN_KINASE_ATP"/>
    <property type="match status" value="1"/>
</dbReference>
<dbReference type="Pfam" id="PF00069">
    <property type="entry name" value="Pkinase"/>
    <property type="match status" value="1"/>
</dbReference>
<keyword evidence="2 9" id="KW-0808">Transferase</keyword>
<dbReference type="GO" id="GO:0004674">
    <property type="term" value="F:protein serine/threonine kinase activity"/>
    <property type="evidence" value="ECO:0007669"/>
    <property type="project" value="UniProtKB-EC"/>
</dbReference>
<dbReference type="InterPro" id="IPR008271">
    <property type="entry name" value="Ser/Thr_kinase_AS"/>
</dbReference>
<evidence type="ECO:0000313" key="9">
    <source>
        <dbReference type="EMBL" id="TWU01909.1"/>
    </source>
</evidence>
<evidence type="ECO:0000259" key="7">
    <source>
        <dbReference type="PROSITE" id="PS50011"/>
    </source>
</evidence>
<dbReference type="PANTHER" id="PTHR43289:SF6">
    <property type="entry name" value="SERINE_THREONINE-PROTEIN KINASE NEKL-3"/>
    <property type="match status" value="1"/>
</dbReference>
<dbReference type="InterPro" id="IPR045983">
    <property type="entry name" value="GUC-dom-containing_N"/>
</dbReference>
<name>A0A5C6ARM7_9BACT</name>
<protein>
    <submittedName>
        <fullName evidence="9">Serine/threonine-protein kinase StkP</fullName>
        <ecNumber evidence="9">2.7.11.1</ecNumber>
    </submittedName>
</protein>
<dbReference type="GO" id="GO:0004016">
    <property type="term" value="F:adenylate cyclase activity"/>
    <property type="evidence" value="ECO:0007669"/>
    <property type="project" value="UniProtKB-ARBA"/>
</dbReference>
<dbReference type="PROSITE" id="PS50011">
    <property type="entry name" value="PROTEIN_KINASE_DOM"/>
    <property type="match status" value="1"/>
</dbReference>
<dbReference type="InterPro" id="IPR001054">
    <property type="entry name" value="A/G_cyclase"/>
</dbReference>
<gene>
    <name evidence="9" type="primary">stkP_1</name>
    <name evidence="9" type="ORF">Pla100_16450</name>
</gene>
<evidence type="ECO:0000256" key="4">
    <source>
        <dbReference type="ARBA" id="ARBA00022777"/>
    </source>
</evidence>
<sequence>MSADQTINVEFLPVRLKPLTTGTDGESLLEHHPNGTCVEVRVLSSASIERIAEVESQLNRLELLNHPSIRPVVEHDCAGTPASFKLAVPIGLDPLADRLSVHLDDLTSIERYVIAVTVIDACAAAHRIGLCHGNFSDKNILVARADRNPQVFIDFTATEFNEDVIAGECSIENDLVHLHTLLRRLLLSIVESSDAEAANLIGGRSRAILRRWIKDSDAATDDANAPTLRQWKSILKPVQDEQPSMDQTGVVIIPPMPIGSGGTSRMHVGGSANHSSVETVCHQLGRFRIDDKIGEGGMGTVFRATDLASGETVAVKVLRSTGKDIAQSVRRFRKEARLLADVQNDHVTKLIEVGEDSGHHFLAMEFIEGVDLKAWLAQRSAIPEQVALQITADLARALVDAHAREVIHRDIKPENVLLKLRNDIAFGDEPLAEHPIEDFSLKLTDFGIARHVHQSESMEMTVAGSVIGTPKYMSPEQCKSTGAIGPATDVYSIGITLFQMLAGSVPFESDDFMKLAAMHCFDPVPSIQKRNATVSDATARIVQRALAKNPNDRFGDAGQLLTEILQVLRGEASQMEAHPKLPASHLDGRVWEKTVTWDLDSTPAQLWPLVSNTERLNEAIGLPSVDYQTVKDPELGLRKFGSFTLGGVKVAWEEHPFEWIEGQRMGILREFETGPFKWFMSIVTMQERPDGGTVLSHQVRIEPRNLLGRVLTKIEADWKGFRHLDRVYRRMDRSVQGRLPRDQGIDAYRTIPPLAKPNATRLQQRLDKVIAAGVSPDVASILESVLRHSSAQELAQLRPIALADRFGIESREFIDACLIAAGEGILNLRWEVLCPTCRVSALSVDQLATVNSHTHCEACDVDFQSNLAGSIEMVFQAHPEIREVNTGQYCIGGPEHSPHVLAQVRIEPGECLNLSLDLSSGDYLIRGPRLPQTQSIRVQSTAAPSLLDISLSTLGHGTHTPKLRAGRQTFTIENDFDQLHVVRVERMIPRDDVITAAMASANPLFGKLFPHQKFASDNPIATETMTFMATCINNVDDLYAVMGDAEAYTAILEHHQFLNRTIESCGGKVVKTIGESLLACFLSRDNAVIATQRIRVALSDSNTPITEKDTHLGIQLGIGIHSGPTLVTTQNNQLDYFGGTVRAAMSLPELAGGDTLITEVVYTDPSVAERLQNETSTIESVALPGCPNLRVKRI</sequence>
<dbReference type="SUPFAM" id="SSF55073">
    <property type="entry name" value="Nucleotide cyclase"/>
    <property type="match status" value="1"/>
</dbReference>
<dbReference type="GO" id="GO:0035556">
    <property type="term" value="P:intracellular signal transduction"/>
    <property type="evidence" value="ECO:0007669"/>
    <property type="project" value="InterPro"/>
</dbReference>
<evidence type="ECO:0000259" key="8">
    <source>
        <dbReference type="PROSITE" id="PS50125"/>
    </source>
</evidence>
<dbReference type="PANTHER" id="PTHR43289">
    <property type="entry name" value="MITOGEN-ACTIVATED PROTEIN KINASE KINASE KINASE 20-RELATED"/>
    <property type="match status" value="1"/>
</dbReference>
<dbReference type="Proteomes" id="UP000316213">
    <property type="component" value="Unassembled WGS sequence"/>
</dbReference>
<feature type="domain" description="Guanylate cyclase" evidence="8">
    <location>
        <begin position="1026"/>
        <end position="1148"/>
    </location>
</feature>
<keyword evidence="4 9" id="KW-0418">Kinase</keyword>
<dbReference type="GO" id="GO:0016020">
    <property type="term" value="C:membrane"/>
    <property type="evidence" value="ECO:0007669"/>
    <property type="project" value="UniProtKB-SubCell"/>
</dbReference>
<evidence type="ECO:0000256" key="3">
    <source>
        <dbReference type="ARBA" id="ARBA00022741"/>
    </source>
</evidence>
<dbReference type="EMBL" id="SJPM01000002">
    <property type="protein sequence ID" value="TWU01909.1"/>
    <property type="molecule type" value="Genomic_DNA"/>
</dbReference>
<dbReference type="Pfam" id="PF00211">
    <property type="entry name" value="Guanylate_cyc"/>
    <property type="match status" value="1"/>
</dbReference>
<evidence type="ECO:0000313" key="10">
    <source>
        <dbReference type="Proteomes" id="UP000316213"/>
    </source>
</evidence>
<dbReference type="Pfam" id="PF19363">
    <property type="entry name" value="DUF5939"/>
    <property type="match status" value="1"/>
</dbReference>
<dbReference type="InterPro" id="IPR000719">
    <property type="entry name" value="Prot_kinase_dom"/>
</dbReference>
<dbReference type="OrthoDB" id="6111975at2"/>
<dbReference type="InterPro" id="IPR029787">
    <property type="entry name" value="Nucleotide_cyclase"/>
</dbReference>
<keyword evidence="10" id="KW-1185">Reference proteome</keyword>
<dbReference type="AlphaFoldDB" id="A0A5C6ARM7"/>
<dbReference type="PROSITE" id="PS50125">
    <property type="entry name" value="GUANYLATE_CYCLASE_2"/>
    <property type="match status" value="1"/>
</dbReference>
<dbReference type="SUPFAM" id="SSF56112">
    <property type="entry name" value="Protein kinase-like (PK-like)"/>
    <property type="match status" value="2"/>
</dbReference>
<dbReference type="RefSeq" id="WP_146577116.1">
    <property type="nucleotide sequence ID" value="NZ_SJPM01000002.1"/>
</dbReference>
<dbReference type="GO" id="GO:0005524">
    <property type="term" value="F:ATP binding"/>
    <property type="evidence" value="ECO:0007669"/>
    <property type="project" value="UniProtKB-UniRule"/>
</dbReference>
<evidence type="ECO:0000256" key="1">
    <source>
        <dbReference type="ARBA" id="ARBA00004167"/>
    </source>
</evidence>
<dbReference type="EC" id="2.7.11.1" evidence="9"/>
<evidence type="ECO:0000256" key="5">
    <source>
        <dbReference type="ARBA" id="ARBA00022840"/>
    </source>
</evidence>